<gene>
    <name evidence="2" type="ORF">A2572_02695</name>
</gene>
<dbReference type="Pfam" id="PF00334">
    <property type="entry name" value="NDK"/>
    <property type="match status" value="1"/>
</dbReference>
<dbReference type="Gene3D" id="3.30.70.141">
    <property type="entry name" value="Nucleoside diphosphate kinase-like domain"/>
    <property type="match status" value="1"/>
</dbReference>
<organism evidence="2 3">
    <name type="scientific">Candidatus Collierbacteria bacterium RIFOXYD1_FULL_40_9</name>
    <dbReference type="NCBI Taxonomy" id="1817731"/>
    <lineage>
        <taxon>Bacteria</taxon>
        <taxon>Candidatus Collieribacteriota</taxon>
    </lineage>
</organism>
<evidence type="ECO:0000313" key="3">
    <source>
        <dbReference type="Proteomes" id="UP000179237"/>
    </source>
</evidence>
<sequence>MLVLQFLHIARHDHQPYHIPMKETLAENSEREHNFTSVSFVILKPLGAQEPIRSQILTQLSQHVTIISTHKFSPSREQIHNLYKPNGIDQSGTPKPYFAPMVEYFVNKEIEFVLLGSNQQSEDTLIKTIDMQIGFWNPNEANRGEIRHLMIEHKLQYDLESDYDNLIHSPSSAEDMRRELEIFLDDISNSS</sequence>
<dbReference type="SUPFAM" id="SSF54919">
    <property type="entry name" value="Nucleoside diphosphate kinase, NDK"/>
    <property type="match status" value="1"/>
</dbReference>
<dbReference type="InterPro" id="IPR036850">
    <property type="entry name" value="NDK-like_dom_sf"/>
</dbReference>
<name>A0A1F5FW77_9BACT</name>
<dbReference type="AlphaFoldDB" id="A0A1F5FW77"/>
<dbReference type="EMBL" id="MFAQ01000007">
    <property type="protein sequence ID" value="OGD83852.1"/>
    <property type="molecule type" value="Genomic_DNA"/>
</dbReference>
<proteinExistence type="predicted"/>
<dbReference type="InterPro" id="IPR034907">
    <property type="entry name" value="NDK-like_dom"/>
</dbReference>
<evidence type="ECO:0000259" key="1">
    <source>
        <dbReference type="Pfam" id="PF00334"/>
    </source>
</evidence>
<protein>
    <recommendedName>
        <fullName evidence="1">Nucleoside diphosphate kinase-like domain-containing protein</fullName>
    </recommendedName>
</protein>
<comment type="caution">
    <text evidence="2">The sequence shown here is derived from an EMBL/GenBank/DDBJ whole genome shotgun (WGS) entry which is preliminary data.</text>
</comment>
<accession>A0A1F5FW77</accession>
<reference evidence="2 3" key="1">
    <citation type="journal article" date="2016" name="Nat. Commun.">
        <title>Thousands of microbial genomes shed light on interconnected biogeochemical processes in an aquifer system.</title>
        <authorList>
            <person name="Anantharaman K."/>
            <person name="Brown C.T."/>
            <person name="Hug L.A."/>
            <person name="Sharon I."/>
            <person name="Castelle C.J."/>
            <person name="Probst A.J."/>
            <person name="Thomas B.C."/>
            <person name="Singh A."/>
            <person name="Wilkins M.J."/>
            <person name="Karaoz U."/>
            <person name="Brodie E.L."/>
            <person name="Williams K.H."/>
            <person name="Hubbard S.S."/>
            <person name="Banfield J.F."/>
        </authorList>
    </citation>
    <scope>NUCLEOTIDE SEQUENCE [LARGE SCALE GENOMIC DNA]</scope>
</reference>
<evidence type="ECO:0000313" key="2">
    <source>
        <dbReference type="EMBL" id="OGD83852.1"/>
    </source>
</evidence>
<feature type="domain" description="Nucleoside diphosphate kinase-like" evidence="1">
    <location>
        <begin position="39"/>
        <end position="185"/>
    </location>
</feature>
<dbReference type="Proteomes" id="UP000179237">
    <property type="component" value="Unassembled WGS sequence"/>
</dbReference>